<name>A0A3R7W9P6_APHAT</name>
<dbReference type="AlphaFoldDB" id="A0A3R7W9P6"/>
<comment type="caution">
    <text evidence="2">The sequence shown here is derived from an EMBL/GenBank/DDBJ whole genome shotgun (WGS) entry which is preliminary data.</text>
</comment>
<evidence type="ECO:0000313" key="3">
    <source>
        <dbReference type="Proteomes" id="UP000284702"/>
    </source>
</evidence>
<accession>A0A3R7W9P6</accession>
<proteinExistence type="predicted"/>
<sequence length="84" mass="9350">MDRFLGLEVVVMSVMNCTPLLVTMAVFAAFTLWMHQQKLTATNMFSALALSKAVQETLITLPIALMVKADSRVHDTDQYVSCLK</sequence>
<evidence type="ECO:0000313" key="2">
    <source>
        <dbReference type="EMBL" id="RQM19820.1"/>
    </source>
</evidence>
<keyword evidence="1" id="KW-0472">Membrane</keyword>
<dbReference type="EMBL" id="MZMZ02004155">
    <property type="protein sequence ID" value="RQM19820.1"/>
    <property type="molecule type" value="Genomic_DNA"/>
</dbReference>
<feature type="transmembrane region" description="Helical" evidence="1">
    <location>
        <begin position="12"/>
        <end position="34"/>
    </location>
</feature>
<keyword evidence="1" id="KW-0812">Transmembrane</keyword>
<gene>
    <name evidence="2" type="ORF">B5M09_004617</name>
</gene>
<keyword evidence="1" id="KW-1133">Transmembrane helix</keyword>
<keyword evidence="3" id="KW-1185">Reference proteome</keyword>
<dbReference type="Proteomes" id="UP000284702">
    <property type="component" value="Unassembled WGS sequence"/>
</dbReference>
<organism evidence="2 3">
    <name type="scientific">Aphanomyces astaci</name>
    <name type="common">Crayfish plague agent</name>
    <dbReference type="NCBI Taxonomy" id="112090"/>
    <lineage>
        <taxon>Eukaryota</taxon>
        <taxon>Sar</taxon>
        <taxon>Stramenopiles</taxon>
        <taxon>Oomycota</taxon>
        <taxon>Saprolegniomycetes</taxon>
        <taxon>Saprolegniales</taxon>
        <taxon>Verrucalvaceae</taxon>
        <taxon>Aphanomyces</taxon>
    </lineage>
</organism>
<reference evidence="2" key="1">
    <citation type="submission" date="2018-07" db="EMBL/GenBank/DDBJ databases">
        <title>Annotation of Aphanomyces astaci genome assembly.</title>
        <authorList>
            <person name="Studholme D.J."/>
        </authorList>
    </citation>
    <scope>NUCLEOTIDE SEQUENCE [LARGE SCALE GENOMIC DNA]</scope>
    <source>
        <strain evidence="2">Pc</strain>
    </source>
</reference>
<protein>
    <submittedName>
        <fullName evidence="2">Uncharacterized protein</fullName>
    </submittedName>
</protein>
<evidence type="ECO:0000256" key="1">
    <source>
        <dbReference type="SAM" id="Phobius"/>
    </source>
</evidence>